<dbReference type="Gene3D" id="3.30.428.70">
    <property type="match status" value="1"/>
</dbReference>
<sequence length="310" mass="33288">MTARTTPLQQAIAQQTQHALACGALHPIETAHTFIDDGGVRFAVRVAANLARKDAARLTPRTQPPRDPFLPYEPDLFVADLSPTHVALLNKFNVLPHHLLIVTRAFVAQETLLDRADFTALVTALREIDGLGFYNGGAVAGASQAHKHLQIVPMPLDGGDGGSRVCVPLETLFDSATTTADEIADEIADGVMTIPALPFRHAFARVDLDDRTQPAEQAAQRALHGYRALLAAAGVPIVETQGVPQQGAPYNLLVTRRWMLAVPRATEHVAGISVNSLGFAGSFFVRDAAQLDTLAQVRPMTALARVSLPR</sequence>
<name>A0A7Z2GGN0_9BURK</name>
<dbReference type="GO" id="GO:0009117">
    <property type="term" value="P:nucleotide metabolic process"/>
    <property type="evidence" value="ECO:0007669"/>
    <property type="project" value="InterPro"/>
</dbReference>
<dbReference type="KEGG" id="pacs:FAZ98_04820"/>
<dbReference type="PANTHER" id="PTHR38420">
    <property type="entry name" value="AP-4-A PHOSPHORYLASE II"/>
    <property type="match status" value="1"/>
</dbReference>
<dbReference type="Pfam" id="PF19327">
    <property type="entry name" value="Ap4A_phos_N"/>
    <property type="match status" value="1"/>
</dbReference>
<dbReference type="AlphaFoldDB" id="A0A7Z2GGN0"/>
<feature type="domain" description="ATP adenylyltransferase C-terminal" evidence="2">
    <location>
        <begin position="195"/>
        <end position="309"/>
    </location>
</feature>
<protein>
    <submittedName>
        <fullName evidence="4">Phosphorylase</fullName>
    </submittedName>
</protein>
<dbReference type="InterPro" id="IPR043171">
    <property type="entry name" value="Ap4A_phos1/2-like"/>
</dbReference>
<evidence type="ECO:0000313" key="4">
    <source>
        <dbReference type="EMBL" id="QGZ61109.1"/>
    </source>
</evidence>
<evidence type="ECO:0000256" key="1">
    <source>
        <dbReference type="PIRSR" id="PIRSR000846-1"/>
    </source>
</evidence>
<keyword evidence="5" id="KW-1185">Reference proteome</keyword>
<dbReference type="PANTHER" id="PTHR38420:SF1">
    <property type="entry name" value="PUTATIVE (AFU_ORTHOLOGUE AFUA_5G14690)-RELATED"/>
    <property type="match status" value="1"/>
</dbReference>
<dbReference type="PIRSF" id="PIRSF000846">
    <property type="entry name" value="ATP_adenylyltr"/>
    <property type="match status" value="1"/>
</dbReference>
<dbReference type="InterPro" id="IPR019200">
    <property type="entry name" value="ATP_adenylylTrfase_C"/>
</dbReference>
<proteinExistence type="predicted"/>
<dbReference type="InterPro" id="IPR009163">
    <property type="entry name" value="Ap4A_phos1/2"/>
</dbReference>
<dbReference type="EMBL" id="CP046913">
    <property type="protein sequence ID" value="QGZ61109.1"/>
    <property type="molecule type" value="Genomic_DNA"/>
</dbReference>
<evidence type="ECO:0000259" key="2">
    <source>
        <dbReference type="Pfam" id="PF09830"/>
    </source>
</evidence>
<organism evidence="4 5">
    <name type="scientific">Paraburkholderia acidisoli</name>
    <dbReference type="NCBI Taxonomy" id="2571748"/>
    <lineage>
        <taxon>Bacteria</taxon>
        <taxon>Pseudomonadati</taxon>
        <taxon>Pseudomonadota</taxon>
        <taxon>Betaproteobacteria</taxon>
        <taxon>Burkholderiales</taxon>
        <taxon>Burkholderiaceae</taxon>
        <taxon>Paraburkholderia</taxon>
    </lineage>
</organism>
<feature type="active site" description="Nucleophile" evidence="1">
    <location>
        <position position="148"/>
    </location>
</feature>
<accession>A0A7Z2GGN0</accession>
<dbReference type="InterPro" id="IPR036265">
    <property type="entry name" value="HIT-like_sf"/>
</dbReference>
<dbReference type="RefSeq" id="WP_158949285.1">
    <property type="nucleotide sequence ID" value="NZ_CP046913.1"/>
</dbReference>
<dbReference type="GO" id="GO:0003877">
    <property type="term" value="F:ATP:ADP adenylyltransferase activity"/>
    <property type="evidence" value="ECO:0007669"/>
    <property type="project" value="InterPro"/>
</dbReference>
<gene>
    <name evidence="4" type="ORF">FAZ98_04820</name>
</gene>
<dbReference type="Pfam" id="PF09830">
    <property type="entry name" value="ATP_transf"/>
    <property type="match status" value="1"/>
</dbReference>
<reference evidence="4 5" key="1">
    <citation type="submission" date="2019-12" db="EMBL/GenBank/DDBJ databases">
        <title>Paraburkholderia acidiphila 7Q-K02 sp. nov and Paraburkholderia acidisoli DHF22 sp. nov., two strains isolated from forest soil.</title>
        <authorList>
            <person name="Gao Z."/>
            <person name="Qiu L."/>
        </authorList>
    </citation>
    <scope>NUCLEOTIDE SEQUENCE [LARGE SCALE GENOMIC DNA]</scope>
    <source>
        <strain evidence="4 5">DHF22</strain>
    </source>
</reference>
<feature type="domain" description="Ap4A phosphorylase 1/2 N-terminal" evidence="3">
    <location>
        <begin position="5"/>
        <end position="173"/>
    </location>
</feature>
<dbReference type="InterPro" id="IPR045759">
    <property type="entry name" value="Ap4A_phos1/2_N"/>
</dbReference>
<evidence type="ECO:0000313" key="5">
    <source>
        <dbReference type="Proteomes" id="UP000433577"/>
    </source>
</evidence>
<evidence type="ECO:0000259" key="3">
    <source>
        <dbReference type="Pfam" id="PF19327"/>
    </source>
</evidence>
<dbReference type="GO" id="GO:0005524">
    <property type="term" value="F:ATP binding"/>
    <property type="evidence" value="ECO:0007669"/>
    <property type="project" value="InterPro"/>
</dbReference>
<dbReference type="Proteomes" id="UP000433577">
    <property type="component" value="Chromosome 1"/>
</dbReference>
<dbReference type="SUPFAM" id="SSF54197">
    <property type="entry name" value="HIT-like"/>
    <property type="match status" value="1"/>
</dbReference>
<dbReference type="OrthoDB" id="421767at2"/>